<keyword evidence="1" id="KW-0472">Membrane</keyword>
<proteinExistence type="predicted"/>
<protein>
    <submittedName>
        <fullName evidence="2">Uncharacterized protein</fullName>
    </submittedName>
</protein>
<name>A0A8S5LDL3_9CAUD</name>
<keyword evidence="1" id="KW-1133">Transmembrane helix</keyword>
<organism evidence="2">
    <name type="scientific">Siphoviridae sp. ctCCX1</name>
    <dbReference type="NCBI Taxonomy" id="2823567"/>
    <lineage>
        <taxon>Viruses</taxon>
        <taxon>Duplodnaviria</taxon>
        <taxon>Heunggongvirae</taxon>
        <taxon>Uroviricota</taxon>
        <taxon>Caudoviricetes</taxon>
    </lineage>
</organism>
<feature type="transmembrane region" description="Helical" evidence="1">
    <location>
        <begin position="12"/>
        <end position="32"/>
    </location>
</feature>
<dbReference type="EMBL" id="BK014690">
    <property type="protein sequence ID" value="DAD67985.1"/>
    <property type="molecule type" value="Genomic_DNA"/>
</dbReference>
<evidence type="ECO:0000313" key="2">
    <source>
        <dbReference type="EMBL" id="DAD67985.1"/>
    </source>
</evidence>
<keyword evidence="1" id="KW-0812">Transmembrane</keyword>
<accession>A0A8S5LDL3</accession>
<sequence>MLYPFPLLSILHYFHLTVIWKIPLSPYILKIVNRLLLHKQKDLQQRCFWL</sequence>
<evidence type="ECO:0000256" key="1">
    <source>
        <dbReference type="SAM" id="Phobius"/>
    </source>
</evidence>
<reference evidence="2" key="1">
    <citation type="journal article" date="2021" name="Proc. Natl. Acad. Sci. U.S.A.">
        <title>A Catalog of Tens of Thousands of Viruses from Human Metagenomes Reveals Hidden Associations with Chronic Diseases.</title>
        <authorList>
            <person name="Tisza M.J."/>
            <person name="Buck C.B."/>
        </authorList>
    </citation>
    <scope>NUCLEOTIDE SEQUENCE</scope>
    <source>
        <strain evidence="2">CtCCX1</strain>
    </source>
</reference>